<protein>
    <recommendedName>
        <fullName evidence="1">CHK kinase-like domain-containing protein</fullName>
    </recommendedName>
</protein>
<proteinExistence type="predicted"/>
<gene>
    <name evidence="2" type="ORF">L596_025860</name>
</gene>
<feature type="domain" description="CHK kinase-like" evidence="1">
    <location>
        <begin position="120"/>
        <end position="308"/>
    </location>
</feature>
<evidence type="ECO:0000313" key="2">
    <source>
        <dbReference type="EMBL" id="TKR65455.1"/>
    </source>
</evidence>
<name>A0A4V5ZYY4_STECR</name>
<dbReference type="PANTHER" id="PTHR23020">
    <property type="entry name" value="UNCHARACTERIZED NUCLEAR HORMONE RECEPTOR-RELATED"/>
    <property type="match status" value="1"/>
</dbReference>
<dbReference type="PANTHER" id="PTHR23020:SF41">
    <property type="entry name" value="AMINOGLYCOSIDE PHOSPHOTRANSFERASE DOMAIN-CONTAINING PROTEIN"/>
    <property type="match status" value="1"/>
</dbReference>
<organism evidence="2 3">
    <name type="scientific">Steinernema carpocapsae</name>
    <name type="common">Entomopathogenic nematode</name>
    <dbReference type="NCBI Taxonomy" id="34508"/>
    <lineage>
        <taxon>Eukaryota</taxon>
        <taxon>Metazoa</taxon>
        <taxon>Ecdysozoa</taxon>
        <taxon>Nematoda</taxon>
        <taxon>Chromadorea</taxon>
        <taxon>Rhabditida</taxon>
        <taxon>Tylenchina</taxon>
        <taxon>Panagrolaimomorpha</taxon>
        <taxon>Strongyloidoidea</taxon>
        <taxon>Steinernematidae</taxon>
        <taxon>Steinernema</taxon>
    </lineage>
</organism>
<accession>A0A4V5ZYY4</accession>
<dbReference type="EMBL" id="AZBU02000009">
    <property type="protein sequence ID" value="TKR65455.1"/>
    <property type="molecule type" value="Genomic_DNA"/>
</dbReference>
<dbReference type="InterPro" id="IPR052961">
    <property type="entry name" value="Oxido-Kinase-like_Enzymes"/>
</dbReference>
<dbReference type="Pfam" id="PF07914">
    <property type="entry name" value="DUF1679"/>
    <property type="match status" value="1"/>
</dbReference>
<keyword evidence="3" id="KW-1185">Reference proteome</keyword>
<sequence>MAVDGERVPGTSFTVKWLLKILRKQDQVYIDRVKATLVKEVIISFQDGGERHNVILKVPGTESFGELFENTENPAEEQNVANSHNREVYFYRNYAEKLNLPFVKVFEAIEWIPGKNHGCVLMESLLGRGETENVFTGLNKRQLKSLAIELSKLHSTFMLMPEEDWKGKFPCRTFSSTAVIKFLVPFMTMLAEQRPEIFKTGVEKLLAYAKSPKFLNYTITGMASDIGMPLSMIHGDMWTNNIMFKLREDGSISNEISAILDWQILCEGCVTFDFARLFVLSLDGDVRRELEFEILKFYYENLEQLMKEGGKKVGFTLDQLFEAYKINMANQALHCMALVFVFAKIQGKTEREKLVWKARQERMMFRAKVAMEDCLEVLEKLPQDKLL</sequence>
<dbReference type="SMART" id="SM00587">
    <property type="entry name" value="CHK"/>
    <property type="match status" value="1"/>
</dbReference>
<reference evidence="2 3" key="2">
    <citation type="journal article" date="2019" name="G3 (Bethesda)">
        <title>Hybrid Assembly of the Genome of the Entomopathogenic Nematode Steinernema carpocapsae Identifies the X-Chromosome.</title>
        <authorList>
            <person name="Serra L."/>
            <person name="Macchietto M."/>
            <person name="Macias-Munoz A."/>
            <person name="McGill C.J."/>
            <person name="Rodriguez I.M."/>
            <person name="Rodriguez B."/>
            <person name="Murad R."/>
            <person name="Mortazavi A."/>
        </authorList>
    </citation>
    <scope>NUCLEOTIDE SEQUENCE [LARGE SCALE GENOMIC DNA]</scope>
    <source>
        <strain evidence="2 3">ALL</strain>
    </source>
</reference>
<dbReference type="SUPFAM" id="SSF56112">
    <property type="entry name" value="Protein kinase-like (PK-like)"/>
    <property type="match status" value="1"/>
</dbReference>
<evidence type="ECO:0000259" key="1">
    <source>
        <dbReference type="SMART" id="SM00587"/>
    </source>
</evidence>
<evidence type="ECO:0000313" key="3">
    <source>
        <dbReference type="Proteomes" id="UP000298663"/>
    </source>
</evidence>
<reference evidence="2 3" key="1">
    <citation type="journal article" date="2015" name="Genome Biol.">
        <title>Comparative genomics of Steinernema reveals deeply conserved gene regulatory networks.</title>
        <authorList>
            <person name="Dillman A.R."/>
            <person name="Macchietto M."/>
            <person name="Porter C.F."/>
            <person name="Rogers A."/>
            <person name="Williams B."/>
            <person name="Antoshechkin I."/>
            <person name="Lee M.M."/>
            <person name="Goodwin Z."/>
            <person name="Lu X."/>
            <person name="Lewis E.E."/>
            <person name="Goodrich-Blair H."/>
            <person name="Stock S.P."/>
            <person name="Adams B.J."/>
            <person name="Sternberg P.W."/>
            <person name="Mortazavi A."/>
        </authorList>
    </citation>
    <scope>NUCLEOTIDE SEQUENCE [LARGE SCALE GENOMIC DNA]</scope>
    <source>
        <strain evidence="2 3">ALL</strain>
    </source>
</reference>
<dbReference type="AlphaFoldDB" id="A0A4V5ZYY4"/>
<dbReference type="Proteomes" id="UP000298663">
    <property type="component" value="Unassembled WGS sequence"/>
</dbReference>
<comment type="caution">
    <text evidence="2">The sequence shown here is derived from an EMBL/GenBank/DDBJ whole genome shotgun (WGS) entry which is preliminary data.</text>
</comment>
<dbReference type="InterPro" id="IPR015897">
    <property type="entry name" value="CHK_kinase-like"/>
</dbReference>
<dbReference type="InterPro" id="IPR011009">
    <property type="entry name" value="Kinase-like_dom_sf"/>
</dbReference>
<dbReference type="Gene3D" id="3.90.1200.10">
    <property type="match status" value="1"/>
</dbReference>
<dbReference type="InterPro" id="IPR012877">
    <property type="entry name" value="Dhs-27"/>
</dbReference>
<dbReference type="OrthoDB" id="5813109at2759"/>